<dbReference type="AlphaFoldDB" id="A0A8C1CI19"/>
<proteinExistence type="predicted"/>
<dbReference type="Proteomes" id="UP001108240">
    <property type="component" value="Unplaced"/>
</dbReference>
<evidence type="ECO:0000256" key="2">
    <source>
        <dbReference type="SAM" id="SignalP"/>
    </source>
</evidence>
<dbReference type="SMART" id="SM00741">
    <property type="entry name" value="SapB"/>
    <property type="match status" value="1"/>
</dbReference>
<feature type="domain" description="Saposin B-type" evidence="3">
    <location>
        <begin position="45"/>
        <end position="125"/>
    </location>
</feature>
<reference evidence="4" key="1">
    <citation type="submission" date="2025-08" db="UniProtKB">
        <authorList>
            <consortium name="Ensembl"/>
        </authorList>
    </citation>
    <scope>IDENTIFICATION</scope>
</reference>
<protein>
    <submittedName>
        <fullName evidence="4">NK-lysin tandem duplicate 2</fullName>
    </submittedName>
</protein>
<evidence type="ECO:0000259" key="3">
    <source>
        <dbReference type="PROSITE" id="PS50015"/>
    </source>
</evidence>
<keyword evidence="1" id="KW-1015">Disulfide bond</keyword>
<feature type="chain" id="PRO_5039950207" evidence="2">
    <location>
        <begin position="18"/>
        <end position="142"/>
    </location>
</feature>
<name>A0A8C1CI19_CYPCA</name>
<evidence type="ECO:0000313" key="4">
    <source>
        <dbReference type="Ensembl" id="ENSCCRP00000047641.2"/>
    </source>
</evidence>
<dbReference type="Pfam" id="PF03489">
    <property type="entry name" value="SapB_2"/>
    <property type="match status" value="1"/>
</dbReference>
<dbReference type="Ensembl" id="ENSCCRT00000051618.2">
    <property type="protein sequence ID" value="ENSCCRP00000047641.2"/>
    <property type="gene ID" value="ENSCCRG00000025414.2"/>
</dbReference>
<dbReference type="InterPro" id="IPR008139">
    <property type="entry name" value="SaposinB_dom"/>
</dbReference>
<evidence type="ECO:0000256" key="1">
    <source>
        <dbReference type="ARBA" id="ARBA00023157"/>
    </source>
</evidence>
<dbReference type="GO" id="GO:0006629">
    <property type="term" value="P:lipid metabolic process"/>
    <property type="evidence" value="ECO:0007669"/>
    <property type="project" value="InterPro"/>
</dbReference>
<keyword evidence="5" id="KW-1185">Reference proteome</keyword>
<dbReference type="GO" id="GO:0042742">
    <property type="term" value="P:defense response to bacterium"/>
    <property type="evidence" value="ECO:0007669"/>
    <property type="project" value="InterPro"/>
</dbReference>
<dbReference type="PANTHER" id="PTHR15541">
    <property type="entry name" value="GRANULYSIN RELATED"/>
    <property type="match status" value="1"/>
</dbReference>
<dbReference type="InterPro" id="IPR011001">
    <property type="entry name" value="Saposin-like"/>
</dbReference>
<dbReference type="GeneTree" id="ENSGT00510000050935"/>
<feature type="signal peptide" evidence="2">
    <location>
        <begin position="1"/>
        <end position="17"/>
    </location>
</feature>
<accession>A0A8C1CI19</accession>
<dbReference type="InterPro" id="IPR007856">
    <property type="entry name" value="SapB_1"/>
</dbReference>
<dbReference type="InterPro" id="IPR008138">
    <property type="entry name" value="SapB_2"/>
</dbReference>
<dbReference type="PROSITE" id="PS50015">
    <property type="entry name" value="SAP_B"/>
    <property type="match status" value="1"/>
</dbReference>
<dbReference type="InterPro" id="IPR038847">
    <property type="entry name" value="Granulysin-like"/>
</dbReference>
<dbReference type="PANTHER" id="PTHR15541:SF2">
    <property type="entry name" value="GRANULYSIN"/>
    <property type="match status" value="1"/>
</dbReference>
<organism evidence="4 5">
    <name type="scientific">Cyprinus carpio carpio</name>
    <dbReference type="NCBI Taxonomy" id="630221"/>
    <lineage>
        <taxon>Eukaryota</taxon>
        <taxon>Metazoa</taxon>
        <taxon>Chordata</taxon>
        <taxon>Craniata</taxon>
        <taxon>Vertebrata</taxon>
        <taxon>Euteleostomi</taxon>
        <taxon>Actinopterygii</taxon>
        <taxon>Neopterygii</taxon>
        <taxon>Teleostei</taxon>
        <taxon>Ostariophysi</taxon>
        <taxon>Cypriniformes</taxon>
        <taxon>Cyprinidae</taxon>
        <taxon>Cyprininae</taxon>
        <taxon>Cyprinus</taxon>
    </lineage>
</organism>
<dbReference type="Gene3D" id="1.10.225.10">
    <property type="entry name" value="Saposin-like"/>
    <property type="match status" value="1"/>
</dbReference>
<keyword evidence="2" id="KW-0732">Signal</keyword>
<sequence>MLRNIFLVSLLVYAVCAAHWEIREVDSAEDQDEEISADGMPKQQIFVICKICKSIMKAVKKKLPPNAKPEEIKKKLDNFCDNLILGSGRCKKLVQNYLHKIIDELMTEDGPNTICTKIHACKPKQPIKEFIFVHDHQAHNNF</sequence>
<reference evidence="4" key="2">
    <citation type="submission" date="2025-09" db="UniProtKB">
        <authorList>
            <consortium name="Ensembl"/>
        </authorList>
    </citation>
    <scope>IDENTIFICATION</scope>
</reference>
<dbReference type="SUPFAM" id="SSF47862">
    <property type="entry name" value="Saposin"/>
    <property type="match status" value="1"/>
</dbReference>
<dbReference type="Pfam" id="PF05184">
    <property type="entry name" value="SapB_1"/>
    <property type="match status" value="1"/>
</dbReference>
<evidence type="ECO:0000313" key="5">
    <source>
        <dbReference type="Proteomes" id="UP001108240"/>
    </source>
</evidence>
<dbReference type="OMA" id="FVICKIC"/>